<feature type="transmembrane region" description="Helical" evidence="1">
    <location>
        <begin position="6"/>
        <end position="23"/>
    </location>
</feature>
<dbReference type="EMBL" id="BK057792">
    <property type="protein sequence ID" value="DAE91989.1"/>
    <property type="molecule type" value="Genomic_DNA"/>
</dbReference>
<evidence type="ECO:0000256" key="1">
    <source>
        <dbReference type="SAM" id="Phobius"/>
    </source>
</evidence>
<evidence type="ECO:0000313" key="2">
    <source>
        <dbReference type="EMBL" id="DAE91989.1"/>
    </source>
</evidence>
<protein>
    <submittedName>
        <fullName evidence="2">Uncharacterized protein</fullName>
    </submittedName>
</protein>
<keyword evidence="1" id="KW-0472">Membrane</keyword>
<proteinExistence type="predicted"/>
<sequence>MYYLCLFYRVIYSVLWFILFLEIKRRLIRFYKSNQRTE</sequence>
<name>A0A8S5RRW1_9CAUD</name>
<keyword evidence="1" id="KW-0812">Transmembrane</keyword>
<keyword evidence="1" id="KW-1133">Transmembrane helix</keyword>
<organism evidence="2">
    <name type="scientific">Podoviridae sp. ctXdu7</name>
    <dbReference type="NCBI Taxonomy" id="2827618"/>
    <lineage>
        <taxon>Viruses</taxon>
        <taxon>Duplodnaviria</taxon>
        <taxon>Heunggongvirae</taxon>
        <taxon>Uroviricota</taxon>
        <taxon>Caudoviricetes</taxon>
    </lineage>
</organism>
<reference evidence="2" key="1">
    <citation type="journal article" date="2021" name="Proc. Natl. Acad. Sci. U.S.A.">
        <title>A Catalog of Tens of Thousands of Viruses from Human Metagenomes Reveals Hidden Associations with Chronic Diseases.</title>
        <authorList>
            <person name="Tisza M.J."/>
            <person name="Buck C.B."/>
        </authorList>
    </citation>
    <scope>NUCLEOTIDE SEQUENCE</scope>
    <source>
        <strain evidence="2">CtXdu7</strain>
    </source>
</reference>
<accession>A0A8S5RRW1</accession>